<dbReference type="EMBL" id="JXDG01000126">
    <property type="protein sequence ID" value="KIH80421.1"/>
    <property type="molecule type" value="Genomic_DNA"/>
</dbReference>
<dbReference type="AlphaFoldDB" id="A0A0C2HTA2"/>
<evidence type="ECO:0000259" key="1">
    <source>
        <dbReference type="Pfam" id="PF20029"/>
    </source>
</evidence>
<protein>
    <submittedName>
        <fullName evidence="2">Thiol-disulfide isomerase and thioredoxin</fullName>
    </submittedName>
</protein>
<dbReference type="OrthoDB" id="8897581at2"/>
<dbReference type="Pfam" id="PF20029">
    <property type="entry name" value="DUF6436"/>
    <property type="match status" value="1"/>
</dbReference>
<dbReference type="InterPro" id="IPR045494">
    <property type="entry name" value="DUF6436"/>
</dbReference>
<proteinExistence type="predicted"/>
<keyword evidence="3" id="KW-1185">Reference proteome</keyword>
<evidence type="ECO:0000313" key="3">
    <source>
        <dbReference type="Proteomes" id="UP000031535"/>
    </source>
</evidence>
<dbReference type="SUPFAM" id="SSF52833">
    <property type="entry name" value="Thioredoxin-like"/>
    <property type="match status" value="1"/>
</dbReference>
<dbReference type="GO" id="GO:0016853">
    <property type="term" value="F:isomerase activity"/>
    <property type="evidence" value="ECO:0007669"/>
    <property type="project" value="UniProtKB-KW"/>
</dbReference>
<sequence length="207" mass="22506">MASYATAKDRIAMPQMRHPTLLAGLLAVLCATGLWFAYEWFQGRYIRAFSEQTALFAGDSLSLPAQLAGPGRIRLVHFWDPSCPCNVGNQQHLGELIERFAPLGVEFYSVQKPGSHGQLPATLRAIQALPGLPGAEHLTVSPAVAIWDRAGKLAYFGPYSQGATCNSSNSFIEPILQALSEGRPVNATHNMAVGCYCPWQPPERDPL</sequence>
<dbReference type="Proteomes" id="UP000031535">
    <property type="component" value="Unassembled WGS sequence"/>
</dbReference>
<gene>
    <name evidence="2" type="ORF">UCMB321_5766</name>
</gene>
<dbReference type="RefSeq" id="WP_040072096.1">
    <property type="nucleotide sequence ID" value="NZ_CP144470.1"/>
</dbReference>
<organism evidence="2 3">
    <name type="scientific">Pseudomonas batumici</name>
    <dbReference type="NCBI Taxonomy" id="226910"/>
    <lineage>
        <taxon>Bacteria</taxon>
        <taxon>Pseudomonadati</taxon>
        <taxon>Pseudomonadota</taxon>
        <taxon>Gammaproteobacteria</taxon>
        <taxon>Pseudomonadales</taxon>
        <taxon>Pseudomonadaceae</taxon>
        <taxon>Pseudomonas</taxon>
    </lineage>
</organism>
<dbReference type="InterPro" id="IPR036249">
    <property type="entry name" value="Thioredoxin-like_sf"/>
</dbReference>
<keyword evidence="2" id="KW-0413">Isomerase</keyword>
<dbReference type="PATRIC" id="fig|226910.6.peg.5752"/>
<dbReference type="STRING" id="226910.UCMB321_5766"/>
<feature type="domain" description="DUF6436" evidence="1">
    <location>
        <begin position="53"/>
        <end position="199"/>
    </location>
</feature>
<evidence type="ECO:0000313" key="2">
    <source>
        <dbReference type="EMBL" id="KIH80421.1"/>
    </source>
</evidence>
<reference evidence="2 3" key="1">
    <citation type="submission" date="2015-01" db="EMBL/GenBank/DDBJ databases">
        <title>Complete genome of Pseudomonas batumici UCM B-321 producer of the batumin antibiotic with strong antistaphilococcal and potential anticancer activity.</title>
        <authorList>
            <person name="Klochko V.V."/>
            <person name="Zelena L.B."/>
            <person name="Elena K.A."/>
            <person name="Reva O.N."/>
        </authorList>
    </citation>
    <scope>NUCLEOTIDE SEQUENCE [LARGE SCALE GENOMIC DNA]</scope>
    <source>
        <strain evidence="2 3">UCM B-321</strain>
    </source>
</reference>
<comment type="caution">
    <text evidence="2">The sequence shown here is derived from an EMBL/GenBank/DDBJ whole genome shotgun (WGS) entry which is preliminary data.</text>
</comment>
<name>A0A0C2HTA2_9PSED</name>
<dbReference type="Gene3D" id="3.40.30.10">
    <property type="entry name" value="Glutaredoxin"/>
    <property type="match status" value="1"/>
</dbReference>
<accession>A0A0C2HTA2</accession>